<sequence length="146" mass="16336">MVGPTNNLRYQFVSLCFGSMGSLNRAQVQEIATDGCFDRTAGKGLVCERVSQGNVLAHKAIGKKLRKSLGKKIAKKLSSFNKKLENMMTQLAEKGMYLDKTPVVSEEDAEYEESDDEEMEVLDEDENEDENEDEDEEINDGDDSVE</sequence>
<dbReference type="AlphaFoldDB" id="A0A699JBJ6"/>
<proteinExistence type="predicted"/>
<feature type="compositionally biased region" description="Acidic residues" evidence="1">
    <location>
        <begin position="105"/>
        <end position="146"/>
    </location>
</feature>
<dbReference type="EMBL" id="BKCJ010389738">
    <property type="protein sequence ID" value="GFA23303.1"/>
    <property type="molecule type" value="Genomic_DNA"/>
</dbReference>
<feature type="region of interest" description="Disordered" evidence="1">
    <location>
        <begin position="95"/>
        <end position="146"/>
    </location>
</feature>
<name>A0A699JBJ6_TANCI</name>
<organism evidence="2">
    <name type="scientific">Tanacetum cinerariifolium</name>
    <name type="common">Dalmatian daisy</name>
    <name type="synonym">Chrysanthemum cinerariifolium</name>
    <dbReference type="NCBI Taxonomy" id="118510"/>
    <lineage>
        <taxon>Eukaryota</taxon>
        <taxon>Viridiplantae</taxon>
        <taxon>Streptophyta</taxon>
        <taxon>Embryophyta</taxon>
        <taxon>Tracheophyta</taxon>
        <taxon>Spermatophyta</taxon>
        <taxon>Magnoliopsida</taxon>
        <taxon>eudicotyledons</taxon>
        <taxon>Gunneridae</taxon>
        <taxon>Pentapetalae</taxon>
        <taxon>asterids</taxon>
        <taxon>campanulids</taxon>
        <taxon>Asterales</taxon>
        <taxon>Asteraceae</taxon>
        <taxon>Asteroideae</taxon>
        <taxon>Anthemideae</taxon>
        <taxon>Anthemidinae</taxon>
        <taxon>Tanacetum</taxon>
    </lineage>
</organism>
<protein>
    <submittedName>
        <fullName evidence="2">Uncharacterized protein</fullName>
    </submittedName>
</protein>
<gene>
    <name evidence="2" type="ORF">Tci_595275</name>
</gene>
<dbReference type="SUPFAM" id="SSF53756">
    <property type="entry name" value="UDP-Glycosyltransferase/glycogen phosphorylase"/>
    <property type="match status" value="1"/>
</dbReference>
<reference evidence="2" key="1">
    <citation type="journal article" date="2019" name="Sci. Rep.">
        <title>Draft genome of Tanacetum cinerariifolium, the natural source of mosquito coil.</title>
        <authorList>
            <person name="Yamashiro T."/>
            <person name="Shiraishi A."/>
            <person name="Satake H."/>
            <person name="Nakayama K."/>
        </authorList>
    </citation>
    <scope>NUCLEOTIDE SEQUENCE</scope>
</reference>
<evidence type="ECO:0000313" key="2">
    <source>
        <dbReference type="EMBL" id="GFA23303.1"/>
    </source>
</evidence>
<comment type="caution">
    <text evidence="2">The sequence shown here is derived from an EMBL/GenBank/DDBJ whole genome shotgun (WGS) entry which is preliminary data.</text>
</comment>
<accession>A0A699JBJ6</accession>
<evidence type="ECO:0000256" key="1">
    <source>
        <dbReference type="SAM" id="MobiDB-lite"/>
    </source>
</evidence>